<protein>
    <submittedName>
        <fullName evidence="2 3">Uncharacterized protein</fullName>
    </submittedName>
</protein>
<gene>
    <name evidence="2" type="ORF">CAPTEDRAFT_223658</name>
</gene>
<dbReference type="Proteomes" id="UP000014760">
    <property type="component" value="Unassembled WGS sequence"/>
</dbReference>
<keyword evidence="1" id="KW-0812">Transmembrane</keyword>
<reference evidence="3" key="3">
    <citation type="submission" date="2015-06" db="UniProtKB">
        <authorList>
            <consortium name="EnsemblMetazoa"/>
        </authorList>
    </citation>
    <scope>IDENTIFICATION</scope>
</reference>
<keyword evidence="1" id="KW-0472">Membrane</keyword>
<evidence type="ECO:0000313" key="3">
    <source>
        <dbReference type="EnsemblMetazoa" id="CapteP223658"/>
    </source>
</evidence>
<dbReference type="AlphaFoldDB" id="R7UZS7"/>
<accession>R7UZS7</accession>
<dbReference type="STRING" id="283909.R7UZS7"/>
<evidence type="ECO:0000256" key="1">
    <source>
        <dbReference type="SAM" id="Phobius"/>
    </source>
</evidence>
<dbReference type="OMA" id="DCGWNSA"/>
<reference evidence="4" key="1">
    <citation type="submission" date="2012-12" db="EMBL/GenBank/DDBJ databases">
        <authorList>
            <person name="Hellsten U."/>
            <person name="Grimwood J."/>
            <person name="Chapman J.A."/>
            <person name="Shapiro H."/>
            <person name="Aerts A."/>
            <person name="Otillar R.P."/>
            <person name="Terry A.Y."/>
            <person name="Boore J.L."/>
            <person name="Simakov O."/>
            <person name="Marletaz F."/>
            <person name="Cho S.-J."/>
            <person name="Edsinger-Gonzales E."/>
            <person name="Havlak P."/>
            <person name="Kuo D.-H."/>
            <person name="Larsson T."/>
            <person name="Lv J."/>
            <person name="Arendt D."/>
            <person name="Savage R."/>
            <person name="Osoegawa K."/>
            <person name="de Jong P."/>
            <person name="Lindberg D.R."/>
            <person name="Seaver E.C."/>
            <person name="Weisblat D.A."/>
            <person name="Putnam N.H."/>
            <person name="Grigoriev I.V."/>
            <person name="Rokhsar D.S."/>
        </authorList>
    </citation>
    <scope>NUCLEOTIDE SEQUENCE</scope>
    <source>
        <strain evidence="4">I ESC-2004</strain>
    </source>
</reference>
<sequence length="309" mass="34717">MYQNRGANILCNHVNKCGWNSVCENGECVCVDGFKISHNGIDCIDGRCRDVNCVQCATHTRCKRCVDFIEMNTGRCLLSCETRFSLIIDGDQIGKVCDENSTTKALTYAACLVAVAAGILLSALFSAVCYFKFRTERERQLRFKLFGQVMEREAQIEDMNSDAQVASQSPNNAHEDGNLAKLRNLPPVNKVKYIHQITTLQPKQETLLEMLSKARLKAHTLPPDDDRCYIFINLASQLSRVVTILTEADAPCPRDGTFLLDWAHRLLRHYEERRHDPASALGDYPAASTSNLLHLKEERAKVEKSASFV</sequence>
<dbReference type="EMBL" id="KB298217">
    <property type="protein sequence ID" value="ELU09457.1"/>
    <property type="molecule type" value="Genomic_DNA"/>
</dbReference>
<proteinExistence type="predicted"/>
<feature type="transmembrane region" description="Helical" evidence="1">
    <location>
        <begin position="105"/>
        <end position="131"/>
    </location>
</feature>
<organism evidence="2">
    <name type="scientific">Capitella teleta</name>
    <name type="common">Polychaete worm</name>
    <dbReference type="NCBI Taxonomy" id="283909"/>
    <lineage>
        <taxon>Eukaryota</taxon>
        <taxon>Metazoa</taxon>
        <taxon>Spiralia</taxon>
        <taxon>Lophotrochozoa</taxon>
        <taxon>Annelida</taxon>
        <taxon>Polychaeta</taxon>
        <taxon>Sedentaria</taxon>
        <taxon>Scolecida</taxon>
        <taxon>Capitellidae</taxon>
        <taxon>Capitella</taxon>
    </lineage>
</organism>
<keyword evidence="4" id="KW-1185">Reference proteome</keyword>
<dbReference type="EMBL" id="AMQN01000978">
    <property type="status" value="NOT_ANNOTATED_CDS"/>
    <property type="molecule type" value="Genomic_DNA"/>
</dbReference>
<name>R7UZS7_CAPTE</name>
<reference evidence="2 4" key="2">
    <citation type="journal article" date="2013" name="Nature">
        <title>Insights into bilaterian evolution from three spiralian genomes.</title>
        <authorList>
            <person name="Simakov O."/>
            <person name="Marletaz F."/>
            <person name="Cho S.J."/>
            <person name="Edsinger-Gonzales E."/>
            <person name="Havlak P."/>
            <person name="Hellsten U."/>
            <person name="Kuo D.H."/>
            <person name="Larsson T."/>
            <person name="Lv J."/>
            <person name="Arendt D."/>
            <person name="Savage R."/>
            <person name="Osoegawa K."/>
            <person name="de Jong P."/>
            <person name="Grimwood J."/>
            <person name="Chapman J.A."/>
            <person name="Shapiro H."/>
            <person name="Aerts A."/>
            <person name="Otillar R.P."/>
            <person name="Terry A.Y."/>
            <person name="Boore J.L."/>
            <person name="Grigoriev I.V."/>
            <person name="Lindberg D.R."/>
            <person name="Seaver E.C."/>
            <person name="Weisblat D.A."/>
            <person name="Putnam N.H."/>
            <person name="Rokhsar D.S."/>
        </authorList>
    </citation>
    <scope>NUCLEOTIDE SEQUENCE</scope>
    <source>
        <strain evidence="2 4">I ESC-2004</strain>
    </source>
</reference>
<dbReference type="OrthoDB" id="6148872at2759"/>
<evidence type="ECO:0000313" key="2">
    <source>
        <dbReference type="EMBL" id="ELU09457.1"/>
    </source>
</evidence>
<dbReference type="EnsemblMetazoa" id="CapteT223658">
    <property type="protein sequence ID" value="CapteP223658"/>
    <property type="gene ID" value="CapteG223658"/>
</dbReference>
<evidence type="ECO:0000313" key="4">
    <source>
        <dbReference type="Proteomes" id="UP000014760"/>
    </source>
</evidence>
<keyword evidence="1" id="KW-1133">Transmembrane helix</keyword>
<dbReference type="HOGENOM" id="CLU_900925_0_0_1"/>